<evidence type="ECO:0000313" key="2">
    <source>
        <dbReference type="Proteomes" id="UP001074726"/>
    </source>
</evidence>
<comment type="caution">
    <text evidence="1">The sequence shown here is derived from an EMBL/GenBank/DDBJ whole genome shotgun (WGS) entry which is preliminary data.</text>
</comment>
<reference evidence="1" key="1">
    <citation type="submission" date="2022-08" db="EMBL/GenBank/DDBJ databases">
        <title>Genome sequencing of Nocardioides sp. STR2.</title>
        <authorList>
            <person name="So Y."/>
        </authorList>
    </citation>
    <scope>NUCLEOTIDE SEQUENCE</scope>
    <source>
        <strain evidence="1">STR2</strain>
    </source>
</reference>
<protein>
    <recommendedName>
        <fullName evidence="3">Helix-turn-helix domain-containing protein</fullName>
    </recommendedName>
</protein>
<evidence type="ECO:0000313" key="1">
    <source>
        <dbReference type="EMBL" id="MCY4726722.1"/>
    </source>
</evidence>
<name>A0ABT4CCN2_9ACTN</name>
<gene>
    <name evidence="1" type="ORF">NYO98_10570</name>
</gene>
<accession>A0ABT4CCN2</accession>
<dbReference type="EMBL" id="JAPPUX010000003">
    <property type="protein sequence ID" value="MCY4726722.1"/>
    <property type="molecule type" value="Genomic_DNA"/>
</dbReference>
<sequence>MADTTTAGVGSSPAPAPIHVDTMTAAVAVAVRPATIRSWANRGRIARHGQDHKGRTMYDLQEVMDAAQKSV</sequence>
<keyword evidence="2" id="KW-1185">Reference proteome</keyword>
<organism evidence="1 2">
    <name type="scientific">Nocardioides pini</name>
    <dbReference type="NCBI Taxonomy" id="2975053"/>
    <lineage>
        <taxon>Bacteria</taxon>
        <taxon>Bacillati</taxon>
        <taxon>Actinomycetota</taxon>
        <taxon>Actinomycetes</taxon>
        <taxon>Propionibacteriales</taxon>
        <taxon>Nocardioidaceae</taxon>
        <taxon>Nocardioides</taxon>
    </lineage>
</organism>
<evidence type="ECO:0008006" key="3">
    <source>
        <dbReference type="Google" id="ProtNLM"/>
    </source>
</evidence>
<dbReference type="RefSeq" id="WP_268111630.1">
    <property type="nucleotide sequence ID" value="NZ_JAPPUX010000003.1"/>
</dbReference>
<proteinExistence type="predicted"/>
<dbReference type="Proteomes" id="UP001074726">
    <property type="component" value="Unassembled WGS sequence"/>
</dbReference>